<proteinExistence type="predicted"/>
<gene>
    <name evidence="2" type="ORF">H8S02_11925</name>
</gene>
<keyword evidence="3" id="KW-1185">Reference proteome</keyword>
<evidence type="ECO:0000313" key="3">
    <source>
        <dbReference type="Proteomes" id="UP000641741"/>
    </source>
</evidence>
<dbReference type="EMBL" id="JACOPK010000013">
    <property type="protein sequence ID" value="MBC5696634.1"/>
    <property type="molecule type" value="Genomic_DNA"/>
</dbReference>
<feature type="transmembrane region" description="Helical" evidence="1">
    <location>
        <begin position="736"/>
        <end position="755"/>
    </location>
</feature>
<feature type="transmembrane region" description="Helical" evidence="1">
    <location>
        <begin position="614"/>
        <end position="633"/>
    </location>
</feature>
<sequence>MEFIISGIHFPISEEMENYHYYRKLFSDLEDQVASEFDALYTKQNHRLEDIIQNGSNQYVQCMYPVIQIALKCLAEKDILSYDTAAFWSEYGKYFDHWSEAYDRLEEQYAAIVLDEKSMDEYRTLRRKTRGRVVGGGFGVGGALKGMAAAGAMNAAAGAAHMMVNGIGKIGSSFRSSSKLSAIFNDPDTKKGLVDAVRMSVFSCHNAVIICILNHIPSFPCTIVTPEDSKQSYIQIDNLRHLADNPERVLHSLPHIWKLNPYNPFCYRVLLKILGDADGELSRLASYFDCDILPDKLKLMEERRKELSISTEVLAQHAHDQLCKAADRLGLSHNCDIILEVDKALHEFDRKARTVDGIELKTREEAAAANKELQEIRKAVSMTDCQDKTALAALLPQLEKYQSPVAKKHIRKLHKTLEHLIEEEKCVHSSTDGIPDLKFDTAEQAQAAAKEMAQAEAILSSYSLNELNQIIEAQQAITDLKLSQPVDTAVQKMLQQHQNSAQEVIDCTFLGKLYNSVEEKKAVEKEYHKIKTKLMMHPDHTEIAYIRKQLDTLDFPEQAYSEIEAGLAPYEGTSPSSQPAQSANHKALSTFSAASTSSAPSSSTTPSQKAVDTIISLLILAIIIAAIFVRVTVTPSFEAHSIRVMGYEMLISRHQTASVLTAVDGLKNGILVFGETIVAFFMEGFSDFIAGFHFHFIGNALWLLFGWMWIIIKETLVSIGRYFVTIVMIGKESTSIGYLASYIGSALVPWILCWISNRFGSKKN</sequence>
<name>A0ABR7GQN7_9FIRM</name>
<keyword evidence="1" id="KW-0812">Transmembrane</keyword>
<evidence type="ECO:0000313" key="2">
    <source>
        <dbReference type="EMBL" id="MBC5696634.1"/>
    </source>
</evidence>
<keyword evidence="1" id="KW-0472">Membrane</keyword>
<reference evidence="2 3" key="1">
    <citation type="submission" date="2020-08" db="EMBL/GenBank/DDBJ databases">
        <title>Genome public.</title>
        <authorList>
            <person name="Liu C."/>
            <person name="Sun Q."/>
        </authorList>
    </citation>
    <scope>NUCLEOTIDE SEQUENCE [LARGE SCALE GENOMIC DNA]</scope>
    <source>
        <strain evidence="2 3">M2</strain>
    </source>
</reference>
<evidence type="ECO:0008006" key="4">
    <source>
        <dbReference type="Google" id="ProtNLM"/>
    </source>
</evidence>
<protein>
    <recommendedName>
        <fullName evidence="4">J domain-containing protein</fullName>
    </recommendedName>
</protein>
<organism evidence="2 3">
    <name type="scientific">Agathobaculum hominis</name>
    <dbReference type="NCBI Taxonomy" id="2763014"/>
    <lineage>
        <taxon>Bacteria</taxon>
        <taxon>Bacillati</taxon>
        <taxon>Bacillota</taxon>
        <taxon>Clostridia</taxon>
        <taxon>Eubacteriales</taxon>
        <taxon>Butyricicoccaceae</taxon>
        <taxon>Agathobaculum</taxon>
    </lineage>
</organism>
<feature type="transmembrane region" description="Helical" evidence="1">
    <location>
        <begin position="692"/>
        <end position="712"/>
    </location>
</feature>
<keyword evidence="1" id="KW-1133">Transmembrane helix</keyword>
<accession>A0ABR7GQN7</accession>
<evidence type="ECO:0000256" key="1">
    <source>
        <dbReference type="SAM" id="Phobius"/>
    </source>
</evidence>
<dbReference type="Proteomes" id="UP000641741">
    <property type="component" value="Unassembled WGS sequence"/>
</dbReference>
<dbReference type="RefSeq" id="WP_186970699.1">
    <property type="nucleotide sequence ID" value="NZ_JACOPK010000013.1"/>
</dbReference>
<comment type="caution">
    <text evidence="2">The sequence shown here is derived from an EMBL/GenBank/DDBJ whole genome shotgun (WGS) entry which is preliminary data.</text>
</comment>